<name>H1Z158_9EURY</name>
<dbReference type="PROSITE" id="PS51664">
    <property type="entry name" value="YCAO"/>
    <property type="match status" value="1"/>
</dbReference>
<dbReference type="InterPro" id="IPR003776">
    <property type="entry name" value="YcaO-like_dom"/>
</dbReference>
<dbReference type="HOGENOM" id="CLU_056369_0_0_2"/>
<dbReference type="EMBL" id="CM001436">
    <property type="protein sequence ID" value="EHQ35325.1"/>
    <property type="molecule type" value="Genomic_DNA"/>
</dbReference>
<dbReference type="InParanoid" id="H1Z158"/>
<evidence type="ECO:0000256" key="1">
    <source>
        <dbReference type="SAM" id="MobiDB-lite"/>
    </source>
</evidence>
<organism evidence="3 4">
    <name type="scientific">Methanoplanus limicola DSM 2279</name>
    <dbReference type="NCBI Taxonomy" id="937775"/>
    <lineage>
        <taxon>Archaea</taxon>
        <taxon>Methanobacteriati</taxon>
        <taxon>Methanobacteriota</taxon>
        <taxon>Stenosarchaea group</taxon>
        <taxon>Methanomicrobia</taxon>
        <taxon>Methanomicrobiales</taxon>
        <taxon>Methanomicrobiaceae</taxon>
        <taxon>Methanoplanus</taxon>
    </lineage>
</organism>
<dbReference type="Gene3D" id="3.30.160.660">
    <property type="match status" value="1"/>
</dbReference>
<dbReference type="InterPro" id="IPR017667">
    <property type="entry name" value="Methan_mark_1"/>
</dbReference>
<accession>H1Z158</accession>
<feature type="domain" description="YcaO" evidence="2">
    <location>
        <begin position="76"/>
        <end position="393"/>
    </location>
</feature>
<keyword evidence="4" id="KW-1185">Reference proteome</keyword>
<dbReference type="AlphaFoldDB" id="H1Z158"/>
<gene>
    <name evidence="3" type="ORF">Metlim_1215</name>
</gene>
<reference evidence="3 4" key="1">
    <citation type="submission" date="2011-10" db="EMBL/GenBank/DDBJ databases">
        <title>The Improved High-Quality Draft genome of Methanoplanus limicola DSM 2279.</title>
        <authorList>
            <consortium name="US DOE Joint Genome Institute (JGI-PGF)"/>
            <person name="Lucas S."/>
            <person name="Copeland A."/>
            <person name="Lapidus A."/>
            <person name="Glavina del Rio T."/>
            <person name="Dalin E."/>
            <person name="Tice H."/>
            <person name="Bruce D."/>
            <person name="Goodwin L."/>
            <person name="Pitluck S."/>
            <person name="Peters L."/>
            <person name="Mikhailova N."/>
            <person name="Lu M."/>
            <person name="Kyrpides N."/>
            <person name="Mavromatis K."/>
            <person name="Ivanova N."/>
            <person name="Markowitz V."/>
            <person name="Cheng J.-F."/>
            <person name="Hugenholtz P."/>
            <person name="Woyke T."/>
            <person name="Wu D."/>
            <person name="Wirth R."/>
            <person name="Brambilla E.-M."/>
            <person name="Klenk H.-P."/>
            <person name="Eisen J.A."/>
        </authorList>
    </citation>
    <scope>NUCLEOTIDE SEQUENCE [LARGE SCALE GENOMIC DNA]</scope>
    <source>
        <strain evidence="3 4">DSM 2279</strain>
    </source>
</reference>
<dbReference type="NCBIfam" id="TIGR03266">
    <property type="entry name" value="methan_mark_1"/>
    <property type="match status" value="1"/>
</dbReference>
<evidence type="ECO:0000313" key="4">
    <source>
        <dbReference type="Proteomes" id="UP000005741"/>
    </source>
</evidence>
<dbReference type="PANTHER" id="PTHR37809">
    <property type="entry name" value="RIBOSOMAL PROTEIN S12 METHYLTHIOTRANSFERASE ACCESSORY FACTOR YCAO"/>
    <property type="match status" value="1"/>
</dbReference>
<dbReference type="STRING" id="937775.Metlim_1215"/>
<evidence type="ECO:0000313" key="3">
    <source>
        <dbReference type="EMBL" id="EHQ35325.1"/>
    </source>
</evidence>
<dbReference type="NCBIfam" id="TIGR00702">
    <property type="entry name" value="YcaO-type kinase domain"/>
    <property type="match status" value="1"/>
</dbReference>
<dbReference type="Gene3D" id="3.30.40.250">
    <property type="match status" value="1"/>
</dbReference>
<dbReference type="Proteomes" id="UP000005741">
    <property type="component" value="Chromosome"/>
</dbReference>
<dbReference type="PANTHER" id="PTHR37809:SF1">
    <property type="entry name" value="RIBOSOMAL PROTEIN S12 METHYLTHIOTRANSFERASE ACCESSORY FACTOR YCAO"/>
    <property type="match status" value="1"/>
</dbReference>
<feature type="region of interest" description="Disordered" evidence="1">
    <location>
        <begin position="60"/>
        <end position="80"/>
    </location>
</feature>
<proteinExistence type="predicted"/>
<dbReference type="Pfam" id="PF02624">
    <property type="entry name" value="YcaO"/>
    <property type="match status" value="1"/>
</dbReference>
<sequence length="393" mass="43366">MYSAEPIAIGNVKKTGHSIMQRSEDPEETLKLLKSVLMDIGVTEVRDLTTSDRVKIPVFSAKTPDTRPGAPKEHTGKGLTPNDAEIAAIMNAVESYCAEYRGERLITGSYENFGPARAVDPRELILPEEPENNQLLYWSPVWDLLNEEEVLIPSNAVYHPYDPPGMANQLFKSSTTGLAAGNNMEEAILHAMYQIIEKDAISIAESKRMLGRRVVIDTEGPAKDLLGKFVENGIDIHLWLLDGKTSVPVVAAAADDTETKDPAMLVMGTGAHLNPEIAVIRALTGIAKSRASLLAGENENAAKNLMIQKAGYERLKKINRMWFRENEDTVKLSVIPDRSTDSVDGDIKRVTEEVEMHADRICACILSKTDIPVVRIIIPGFEVTHMDPTRIKK</sequence>
<evidence type="ECO:0000259" key="2">
    <source>
        <dbReference type="PROSITE" id="PS51664"/>
    </source>
</evidence>
<protein>
    <submittedName>
        <fullName evidence="3">YcaO-domain protein</fullName>
    </submittedName>
</protein>